<dbReference type="OrthoDB" id="3176171at2759"/>
<dbReference type="GO" id="GO:0051231">
    <property type="term" value="P:spindle elongation"/>
    <property type="evidence" value="ECO:0007669"/>
    <property type="project" value="TreeGrafter"/>
</dbReference>
<feature type="binding site" evidence="3">
    <location>
        <begin position="92"/>
        <end position="99"/>
    </location>
    <ligand>
        <name>ATP</name>
        <dbReference type="ChEBI" id="CHEBI:30616"/>
    </ligand>
</feature>
<keyword evidence="5" id="KW-0175">Coiled coil</keyword>
<feature type="coiled-coil region" evidence="5">
    <location>
        <begin position="351"/>
        <end position="378"/>
    </location>
</feature>
<evidence type="ECO:0000256" key="4">
    <source>
        <dbReference type="RuleBase" id="RU000394"/>
    </source>
</evidence>
<dbReference type="InterPro" id="IPR027640">
    <property type="entry name" value="Kinesin-like_fam"/>
</dbReference>
<dbReference type="PANTHER" id="PTHR47969">
    <property type="entry name" value="CHROMOSOME-ASSOCIATED KINESIN KIF4A-RELATED"/>
    <property type="match status" value="1"/>
</dbReference>
<dbReference type="GO" id="GO:0003777">
    <property type="term" value="F:microtubule motor activity"/>
    <property type="evidence" value="ECO:0007669"/>
    <property type="project" value="InterPro"/>
</dbReference>
<dbReference type="InterPro" id="IPR027417">
    <property type="entry name" value="P-loop_NTPase"/>
</dbReference>
<dbReference type="InterPro" id="IPR036961">
    <property type="entry name" value="Kinesin_motor_dom_sf"/>
</dbReference>
<dbReference type="GO" id="GO:0007018">
    <property type="term" value="P:microtubule-based movement"/>
    <property type="evidence" value="ECO:0007669"/>
    <property type="project" value="InterPro"/>
</dbReference>
<dbReference type="SUPFAM" id="SSF52540">
    <property type="entry name" value="P-loop containing nucleoside triphosphate hydrolases"/>
    <property type="match status" value="1"/>
</dbReference>
<comment type="caution">
    <text evidence="8">The sequence shown here is derived from an EMBL/GenBank/DDBJ whole genome shotgun (WGS) entry which is preliminary data.</text>
</comment>
<dbReference type="GO" id="GO:0007052">
    <property type="term" value="P:mitotic spindle organization"/>
    <property type="evidence" value="ECO:0007669"/>
    <property type="project" value="TreeGrafter"/>
</dbReference>
<gene>
    <name evidence="8" type="ORF">TRSC58_03032</name>
</gene>
<keyword evidence="1 3" id="KW-0547">Nucleotide-binding</keyword>
<dbReference type="EMBL" id="AUPL01003032">
    <property type="protein sequence ID" value="ESL09251.1"/>
    <property type="molecule type" value="Genomic_DNA"/>
</dbReference>
<dbReference type="AlphaFoldDB" id="A0A061J550"/>
<dbReference type="GO" id="GO:0005874">
    <property type="term" value="C:microtubule"/>
    <property type="evidence" value="ECO:0007669"/>
    <property type="project" value="UniProtKB-KW"/>
</dbReference>
<dbReference type="PANTHER" id="PTHR47969:SF33">
    <property type="entry name" value="KINESIN-LIKE PROTEIN"/>
    <property type="match status" value="1"/>
</dbReference>
<feature type="region of interest" description="Disordered" evidence="6">
    <location>
        <begin position="461"/>
        <end position="483"/>
    </location>
</feature>
<dbReference type="SMART" id="SM00129">
    <property type="entry name" value="KISc"/>
    <property type="match status" value="1"/>
</dbReference>
<dbReference type="Proteomes" id="UP000031737">
    <property type="component" value="Unassembled WGS sequence"/>
</dbReference>
<dbReference type="InterPro" id="IPR019821">
    <property type="entry name" value="Kinesin_motor_CS"/>
</dbReference>
<dbReference type="GO" id="GO:0005875">
    <property type="term" value="C:microtubule associated complex"/>
    <property type="evidence" value="ECO:0007669"/>
    <property type="project" value="TreeGrafter"/>
</dbReference>
<evidence type="ECO:0000313" key="9">
    <source>
        <dbReference type="Proteomes" id="UP000031737"/>
    </source>
</evidence>
<comment type="similarity">
    <text evidence="3 4">Belongs to the TRAFAC class myosin-kinesin ATPase superfamily. Kinesin family.</text>
</comment>
<dbReference type="GO" id="GO:0008017">
    <property type="term" value="F:microtubule binding"/>
    <property type="evidence" value="ECO:0007669"/>
    <property type="project" value="InterPro"/>
</dbReference>
<protein>
    <recommendedName>
        <fullName evidence="4">Kinesin-like protein</fullName>
    </recommendedName>
</protein>
<reference evidence="8 9" key="1">
    <citation type="submission" date="2013-07" db="EMBL/GenBank/DDBJ databases">
        <authorList>
            <person name="Stoco P.H."/>
            <person name="Wagner G."/>
            <person name="Gerber A."/>
            <person name="Zaha A."/>
            <person name="Thompson C."/>
            <person name="Bartholomeu D.C."/>
            <person name="Luckemeyer D.D."/>
            <person name="Bahia D."/>
            <person name="Loreto E."/>
            <person name="Prestes E.B."/>
            <person name="Lima F.M."/>
            <person name="Rodrigues-Luiz G."/>
            <person name="Vallejo G.A."/>
            <person name="Filho J.F."/>
            <person name="Monteiro K.M."/>
            <person name="Tyler K.M."/>
            <person name="de Almeida L.G."/>
            <person name="Ortiz M.F."/>
            <person name="Siervo M.A."/>
            <person name="de Moraes M.H."/>
            <person name="Cunha O.L."/>
            <person name="Mendonca-Neto R."/>
            <person name="Silva R."/>
            <person name="Teixeira S.M."/>
            <person name="Murta S.M."/>
            <person name="Sincero T.C."/>
            <person name="Mendes T.A."/>
            <person name="Urmenyi T.P."/>
            <person name="Silva V.G."/>
            <person name="da Rocha W.D."/>
            <person name="Andersson B."/>
            <person name="Romanha A.J."/>
            <person name="Steindel M."/>
            <person name="de Vasconcelos A.T."/>
            <person name="Grisard E.C."/>
        </authorList>
    </citation>
    <scope>NUCLEOTIDE SEQUENCE [LARGE SCALE GENOMIC DNA]</scope>
    <source>
        <strain evidence="8 9">SC58</strain>
    </source>
</reference>
<keyword evidence="2 3" id="KW-0067">ATP-binding</keyword>
<dbReference type="InterPro" id="IPR001752">
    <property type="entry name" value="Kinesin_motor_dom"/>
</dbReference>
<keyword evidence="9" id="KW-1185">Reference proteome</keyword>
<dbReference type="CDD" id="cd14686">
    <property type="entry name" value="bZIP"/>
    <property type="match status" value="1"/>
</dbReference>
<proteinExistence type="inferred from homology"/>
<keyword evidence="4" id="KW-0493">Microtubule</keyword>
<organism evidence="8 9">
    <name type="scientific">Trypanosoma rangeli SC58</name>
    <dbReference type="NCBI Taxonomy" id="429131"/>
    <lineage>
        <taxon>Eukaryota</taxon>
        <taxon>Discoba</taxon>
        <taxon>Euglenozoa</taxon>
        <taxon>Kinetoplastea</taxon>
        <taxon>Metakinetoplastina</taxon>
        <taxon>Trypanosomatida</taxon>
        <taxon>Trypanosomatidae</taxon>
        <taxon>Trypanosoma</taxon>
        <taxon>Herpetosoma</taxon>
    </lineage>
</organism>
<evidence type="ECO:0000256" key="1">
    <source>
        <dbReference type="ARBA" id="ARBA00022741"/>
    </source>
</evidence>
<evidence type="ECO:0000259" key="7">
    <source>
        <dbReference type="PROSITE" id="PS50067"/>
    </source>
</evidence>
<dbReference type="PRINTS" id="PR00380">
    <property type="entry name" value="KINESINHEAVY"/>
</dbReference>
<dbReference type="VEuPathDB" id="TriTrypDB:TRSC58_03032"/>
<dbReference type="PROSITE" id="PS00411">
    <property type="entry name" value="KINESIN_MOTOR_1"/>
    <property type="match status" value="1"/>
</dbReference>
<feature type="domain" description="Kinesin motor" evidence="7">
    <location>
        <begin position="3"/>
        <end position="343"/>
    </location>
</feature>
<name>A0A061J550_TRYRA</name>
<evidence type="ECO:0000256" key="5">
    <source>
        <dbReference type="SAM" id="Coils"/>
    </source>
</evidence>
<dbReference type="GO" id="GO:0005524">
    <property type="term" value="F:ATP binding"/>
    <property type="evidence" value="ECO:0007669"/>
    <property type="project" value="UniProtKB-UniRule"/>
</dbReference>
<dbReference type="PROSITE" id="PS50067">
    <property type="entry name" value="KINESIN_MOTOR_2"/>
    <property type="match status" value="1"/>
</dbReference>
<keyword evidence="3 4" id="KW-0505">Motor protein</keyword>
<dbReference type="Gene3D" id="3.40.850.10">
    <property type="entry name" value="Kinesin motor domain"/>
    <property type="match status" value="1"/>
</dbReference>
<dbReference type="Pfam" id="PF00225">
    <property type="entry name" value="Kinesin"/>
    <property type="match status" value="1"/>
</dbReference>
<accession>A0A061J550</accession>
<evidence type="ECO:0000256" key="6">
    <source>
        <dbReference type="SAM" id="MobiDB-lite"/>
    </source>
</evidence>
<sequence>MEQVKVALRVRPLLPTERERGEDEKISVLPGGKSVQVVARVNRSTLNQVHTFDMDCCLGPDVNQKELFVKLGIAEMCDAVFEGKAATVMCFGQTGSGKTYTISGHNEVEGSEQLTGDGIQFTAARYIAATRDELMAVNHDVSKTITLRVSYLELFNERINDLLNGTEGLKCRWSRDANSFFVQDLMLVECLNADDFILVLREGQLRRKRAEHLLNVDSSRSHVLFTVYVEVSEGDRPARHGKITFVDLAGSERLQDTGSQADDSKFINRSLFALGNVVEKLSKSRTPNQRDHIPYRSSVLTQLLMDTLDGGCHTLLVACVTPSSRFVEESLRTIYFTQRARRIRSRPVERVDATQQEVHELKAEIRRLQEENALFRRALGLPQTGAVDPSCLQKSCQISPGVTMTSTIVPARTAKTSFPSDSNYVTHAIQPEDVPCSHSNGEPVLRPTPLDILEQLPSSSELAARPRPLPLQGRPMPPSSSGAVSAGFGFHVVPKQNKLFFRM</sequence>
<evidence type="ECO:0000313" key="8">
    <source>
        <dbReference type="EMBL" id="ESL09251.1"/>
    </source>
</evidence>
<evidence type="ECO:0000256" key="2">
    <source>
        <dbReference type="ARBA" id="ARBA00022840"/>
    </source>
</evidence>
<evidence type="ECO:0000256" key="3">
    <source>
        <dbReference type="PROSITE-ProRule" id="PRU00283"/>
    </source>
</evidence>